<keyword evidence="2" id="KW-0812">Transmembrane</keyword>
<evidence type="ECO:0000313" key="3">
    <source>
        <dbReference type="EMBL" id="AUX47284.1"/>
    </source>
</evidence>
<organism evidence="3 4">
    <name type="scientific">Sorangium cellulosum</name>
    <name type="common">Polyangium cellulosum</name>
    <dbReference type="NCBI Taxonomy" id="56"/>
    <lineage>
        <taxon>Bacteria</taxon>
        <taxon>Pseudomonadati</taxon>
        <taxon>Myxococcota</taxon>
        <taxon>Polyangia</taxon>
        <taxon>Polyangiales</taxon>
        <taxon>Polyangiaceae</taxon>
        <taxon>Sorangium</taxon>
    </lineage>
</organism>
<dbReference type="RefSeq" id="WP_104985324.1">
    <property type="nucleotide sequence ID" value="NZ_CP012673.1"/>
</dbReference>
<dbReference type="OrthoDB" id="5518422at2"/>
<dbReference type="NCBIfam" id="NF033768">
    <property type="entry name" value="myxo_SS_tail"/>
    <property type="match status" value="1"/>
</dbReference>
<keyword evidence="1" id="KW-0175">Coiled coil</keyword>
<keyword evidence="2" id="KW-0472">Membrane</keyword>
<dbReference type="InterPro" id="IPR049806">
    <property type="entry name" value="MasK-like_C"/>
</dbReference>
<accession>A0A2L0F6R4</accession>
<proteinExistence type="predicted"/>
<evidence type="ECO:0000313" key="4">
    <source>
        <dbReference type="Proteomes" id="UP000238348"/>
    </source>
</evidence>
<gene>
    <name evidence="3" type="ORF">SOCE26_088020</name>
</gene>
<protein>
    <recommendedName>
        <fullName evidence="5">AgmX/PglI C-terminal domain-containing protein</fullName>
    </recommendedName>
</protein>
<sequence length="237" mass="25590">MSQYRDELEAARRRVDTLEAKVRERDAALEVRELELAEREAEIAMLRRSAGEAAPPLLAPLSRGRLLGIFGLGAIASCLSMGVAVLLVNGPCRHVDAILVEPARLPDAPAKVQADEPEALEPARLGAAEEKARSADVQIIQQGIAQAKRKVRACYQRELANRPDAAGSVQVTLEIDQAGAVSDLTLSESTVRSPAFDVCLTRVYRELKFAGLEQGETTVSTSFTFVPATPPRDDTGF</sequence>
<evidence type="ECO:0000256" key="1">
    <source>
        <dbReference type="SAM" id="Coils"/>
    </source>
</evidence>
<dbReference type="EMBL" id="CP012673">
    <property type="protein sequence ID" value="AUX47284.1"/>
    <property type="molecule type" value="Genomic_DNA"/>
</dbReference>
<name>A0A2L0F6R4_SORCE</name>
<keyword evidence="2" id="KW-1133">Transmembrane helix</keyword>
<feature type="transmembrane region" description="Helical" evidence="2">
    <location>
        <begin position="66"/>
        <end position="88"/>
    </location>
</feature>
<reference evidence="3 4" key="1">
    <citation type="submission" date="2015-09" db="EMBL/GenBank/DDBJ databases">
        <title>Sorangium comparison.</title>
        <authorList>
            <person name="Zaburannyi N."/>
            <person name="Bunk B."/>
            <person name="Overmann J."/>
            <person name="Mueller R."/>
        </authorList>
    </citation>
    <scope>NUCLEOTIDE SEQUENCE [LARGE SCALE GENOMIC DNA]</scope>
    <source>
        <strain evidence="3 4">So ce26</strain>
    </source>
</reference>
<dbReference type="Proteomes" id="UP000238348">
    <property type="component" value="Chromosome"/>
</dbReference>
<feature type="coiled-coil region" evidence="1">
    <location>
        <begin position="1"/>
        <end position="28"/>
    </location>
</feature>
<evidence type="ECO:0000256" key="2">
    <source>
        <dbReference type="SAM" id="Phobius"/>
    </source>
</evidence>
<evidence type="ECO:0008006" key="5">
    <source>
        <dbReference type="Google" id="ProtNLM"/>
    </source>
</evidence>
<dbReference type="AlphaFoldDB" id="A0A2L0F6R4"/>